<gene>
    <name evidence="7" type="ORF">ACFO4L_11270</name>
</gene>
<feature type="transmembrane region" description="Helical" evidence="6">
    <location>
        <begin position="139"/>
        <end position="160"/>
    </location>
</feature>
<dbReference type="EMBL" id="JBHSGK010000013">
    <property type="protein sequence ID" value="MFC4737169.1"/>
    <property type="molecule type" value="Genomic_DNA"/>
</dbReference>
<keyword evidence="3 6" id="KW-0812">Transmembrane</keyword>
<reference evidence="8" key="1">
    <citation type="journal article" date="2019" name="Int. J. Syst. Evol. Microbiol.">
        <title>The Global Catalogue of Microorganisms (GCM) 10K type strain sequencing project: providing services to taxonomists for standard genome sequencing and annotation.</title>
        <authorList>
            <consortium name="The Broad Institute Genomics Platform"/>
            <consortium name="The Broad Institute Genome Sequencing Center for Infectious Disease"/>
            <person name="Wu L."/>
            <person name="Ma J."/>
        </authorList>
    </citation>
    <scope>NUCLEOTIDE SEQUENCE [LARGE SCALE GENOMIC DNA]</scope>
    <source>
        <strain evidence="8">JCM 12165</strain>
    </source>
</reference>
<dbReference type="RefSeq" id="WP_377909774.1">
    <property type="nucleotide sequence ID" value="NZ_JBHSGK010000013.1"/>
</dbReference>
<feature type="transmembrane region" description="Helical" evidence="6">
    <location>
        <begin position="38"/>
        <end position="60"/>
    </location>
</feature>
<evidence type="ECO:0000256" key="4">
    <source>
        <dbReference type="ARBA" id="ARBA00022989"/>
    </source>
</evidence>
<keyword evidence="2" id="KW-1003">Cell membrane</keyword>
<keyword evidence="4 6" id="KW-1133">Transmembrane helix</keyword>
<dbReference type="Proteomes" id="UP001595896">
    <property type="component" value="Unassembled WGS sequence"/>
</dbReference>
<evidence type="ECO:0000313" key="8">
    <source>
        <dbReference type="Proteomes" id="UP001595896"/>
    </source>
</evidence>
<keyword evidence="5 6" id="KW-0472">Membrane</keyword>
<sequence length="196" mass="21226">MYTSIAVLLPFVVSPGASYVLTLAAVEQAGLKGVRTVISGTVAGIAIHALLAAFGVSALLLQLPELMSAVRIVGSMMLIYIGIILLRALFVSGGQQNRQSITFRRVFLLNLLNVKPLLLYITIIPSLSPYTGWELSLHYAFIGFVHITMQIGWLTLLGWLTAVAAKGKLYSLIRVLSGVGSLFLIGMGLWNLLLWI</sequence>
<dbReference type="PANTHER" id="PTHR30086:SF20">
    <property type="entry name" value="ARGININE EXPORTER PROTEIN ARGO-RELATED"/>
    <property type="match status" value="1"/>
</dbReference>
<name>A0ABV9NYP5_9BACI</name>
<dbReference type="Pfam" id="PF01810">
    <property type="entry name" value="LysE"/>
    <property type="match status" value="1"/>
</dbReference>
<evidence type="ECO:0000256" key="2">
    <source>
        <dbReference type="ARBA" id="ARBA00022475"/>
    </source>
</evidence>
<evidence type="ECO:0000256" key="1">
    <source>
        <dbReference type="ARBA" id="ARBA00004651"/>
    </source>
</evidence>
<accession>A0ABV9NYP5</accession>
<feature type="transmembrane region" description="Helical" evidence="6">
    <location>
        <begin position="172"/>
        <end position="193"/>
    </location>
</feature>
<evidence type="ECO:0000256" key="3">
    <source>
        <dbReference type="ARBA" id="ARBA00022692"/>
    </source>
</evidence>
<evidence type="ECO:0000313" key="7">
    <source>
        <dbReference type="EMBL" id="MFC4737169.1"/>
    </source>
</evidence>
<comment type="caution">
    <text evidence="7">The sequence shown here is derived from an EMBL/GenBank/DDBJ whole genome shotgun (WGS) entry which is preliminary data.</text>
</comment>
<feature type="transmembrane region" description="Helical" evidence="6">
    <location>
        <begin position="6"/>
        <end position="26"/>
    </location>
</feature>
<protein>
    <submittedName>
        <fullName evidence="7">LysE family translocator</fullName>
    </submittedName>
</protein>
<evidence type="ECO:0000256" key="6">
    <source>
        <dbReference type="SAM" id="Phobius"/>
    </source>
</evidence>
<evidence type="ECO:0000256" key="5">
    <source>
        <dbReference type="ARBA" id="ARBA00023136"/>
    </source>
</evidence>
<proteinExistence type="predicted"/>
<organism evidence="7 8">
    <name type="scientific">Bacillus daqingensis</name>
    <dbReference type="NCBI Taxonomy" id="872396"/>
    <lineage>
        <taxon>Bacteria</taxon>
        <taxon>Bacillati</taxon>
        <taxon>Bacillota</taxon>
        <taxon>Bacilli</taxon>
        <taxon>Bacillales</taxon>
        <taxon>Bacillaceae</taxon>
        <taxon>Bacillus</taxon>
    </lineage>
</organism>
<dbReference type="InterPro" id="IPR001123">
    <property type="entry name" value="LeuE-type"/>
</dbReference>
<comment type="subcellular location">
    <subcellularLocation>
        <location evidence="1">Cell membrane</location>
        <topology evidence="1">Multi-pass membrane protein</topology>
    </subcellularLocation>
</comment>
<feature type="transmembrane region" description="Helical" evidence="6">
    <location>
        <begin position="72"/>
        <end position="94"/>
    </location>
</feature>
<keyword evidence="8" id="KW-1185">Reference proteome</keyword>
<dbReference type="PANTHER" id="PTHR30086">
    <property type="entry name" value="ARGININE EXPORTER PROTEIN ARGO"/>
    <property type="match status" value="1"/>
</dbReference>
<feature type="transmembrane region" description="Helical" evidence="6">
    <location>
        <begin position="106"/>
        <end position="127"/>
    </location>
</feature>